<protein>
    <submittedName>
        <fullName evidence="1">Uncharacterized protein</fullName>
    </submittedName>
</protein>
<dbReference type="Proteomes" id="UP000054845">
    <property type="component" value="Unassembled WGS sequence"/>
</dbReference>
<evidence type="ECO:0000313" key="2">
    <source>
        <dbReference type="Proteomes" id="UP000054845"/>
    </source>
</evidence>
<name>A0A0P1BLR8_9BASI</name>
<reference evidence="1 2" key="1">
    <citation type="submission" date="2014-09" db="EMBL/GenBank/DDBJ databases">
        <authorList>
            <person name="Magalhaes I.L.F."/>
            <person name="Oliveira U."/>
            <person name="Santos F.R."/>
            <person name="Vidigal T.H.D.A."/>
            <person name="Brescovit A.D."/>
            <person name="Santos A.J."/>
        </authorList>
    </citation>
    <scope>NUCLEOTIDE SEQUENCE [LARGE SCALE GENOMIC DNA]</scope>
</reference>
<organism evidence="1 2">
    <name type="scientific">Ceraceosorus bombacis</name>
    <dbReference type="NCBI Taxonomy" id="401625"/>
    <lineage>
        <taxon>Eukaryota</taxon>
        <taxon>Fungi</taxon>
        <taxon>Dikarya</taxon>
        <taxon>Basidiomycota</taxon>
        <taxon>Ustilaginomycotina</taxon>
        <taxon>Exobasidiomycetes</taxon>
        <taxon>Ceraceosorales</taxon>
        <taxon>Ceraceosoraceae</taxon>
        <taxon>Ceraceosorus</taxon>
    </lineage>
</organism>
<sequence>MEAANQEIRTIRSKQQHSVPAFPPLALLESRVQEPRRILDAHFSHDKPANFAPATLLHALLFIATLLAVKI</sequence>
<evidence type="ECO:0000313" key="1">
    <source>
        <dbReference type="EMBL" id="CEH17695.1"/>
    </source>
</evidence>
<accession>A0A0P1BLR8</accession>
<dbReference type="AlphaFoldDB" id="A0A0P1BLR8"/>
<dbReference type="EMBL" id="CCYA01000265">
    <property type="protein sequence ID" value="CEH17695.1"/>
    <property type="molecule type" value="Genomic_DNA"/>
</dbReference>
<proteinExistence type="predicted"/>
<keyword evidence="2" id="KW-1185">Reference proteome</keyword>